<accession>A0A510Y4H3</accession>
<dbReference type="PROSITE" id="PS50893">
    <property type="entry name" value="ABC_TRANSPORTER_2"/>
    <property type="match status" value="1"/>
</dbReference>
<dbReference type="SMART" id="SM00382">
    <property type="entry name" value="AAA"/>
    <property type="match status" value="1"/>
</dbReference>
<protein>
    <submittedName>
        <fullName evidence="5">Putative ABC transporter ATP-binding protein YhcG</fullName>
    </submittedName>
</protein>
<evidence type="ECO:0000313" key="6">
    <source>
        <dbReference type="Proteomes" id="UP000321051"/>
    </source>
</evidence>
<dbReference type="InterPro" id="IPR051782">
    <property type="entry name" value="ABC_Transporter_VariousFunc"/>
</dbReference>
<organism evidence="5 6">
    <name type="scientific">Marinococcus halophilus</name>
    <dbReference type="NCBI Taxonomy" id="1371"/>
    <lineage>
        <taxon>Bacteria</taxon>
        <taxon>Bacillati</taxon>
        <taxon>Bacillota</taxon>
        <taxon>Bacilli</taxon>
        <taxon>Bacillales</taxon>
        <taxon>Bacillaceae</taxon>
        <taxon>Marinococcus</taxon>
    </lineage>
</organism>
<comment type="caution">
    <text evidence="5">The sequence shown here is derived from an EMBL/GenBank/DDBJ whole genome shotgun (WGS) entry which is preliminary data.</text>
</comment>
<dbReference type="Proteomes" id="UP000321051">
    <property type="component" value="Unassembled WGS sequence"/>
</dbReference>
<dbReference type="Gene3D" id="3.40.50.300">
    <property type="entry name" value="P-loop containing nucleotide triphosphate hydrolases"/>
    <property type="match status" value="1"/>
</dbReference>
<evidence type="ECO:0000259" key="4">
    <source>
        <dbReference type="PROSITE" id="PS50893"/>
    </source>
</evidence>
<keyword evidence="1" id="KW-0813">Transport</keyword>
<dbReference type="RefSeq" id="WP_094908350.1">
    <property type="nucleotide sequence ID" value="NZ_BJUN01000005.1"/>
</dbReference>
<dbReference type="OrthoDB" id="9804819at2"/>
<dbReference type="AlphaFoldDB" id="A0A510Y4H3"/>
<keyword evidence="3 5" id="KW-0067">ATP-binding</keyword>
<reference evidence="5 6" key="1">
    <citation type="submission" date="2019-07" db="EMBL/GenBank/DDBJ databases">
        <title>Whole genome shotgun sequence of Marinococcus halophilus NBRC 102359.</title>
        <authorList>
            <person name="Hosoyama A."/>
            <person name="Uohara A."/>
            <person name="Ohji S."/>
            <person name="Ichikawa N."/>
        </authorList>
    </citation>
    <scope>NUCLEOTIDE SEQUENCE [LARGE SCALE GENOMIC DNA]</scope>
    <source>
        <strain evidence="5 6">NBRC 102359</strain>
    </source>
</reference>
<keyword evidence="6" id="KW-1185">Reference proteome</keyword>
<evidence type="ECO:0000256" key="1">
    <source>
        <dbReference type="ARBA" id="ARBA00022448"/>
    </source>
</evidence>
<dbReference type="EMBL" id="BJUN01000005">
    <property type="protein sequence ID" value="GEK58239.1"/>
    <property type="molecule type" value="Genomic_DNA"/>
</dbReference>
<dbReference type="InterPro" id="IPR027417">
    <property type="entry name" value="P-loop_NTPase"/>
</dbReference>
<dbReference type="PANTHER" id="PTHR42939">
    <property type="entry name" value="ABC TRANSPORTER ATP-BINDING PROTEIN ALBC-RELATED"/>
    <property type="match status" value="1"/>
</dbReference>
<feature type="domain" description="ABC transporter" evidence="4">
    <location>
        <begin position="2"/>
        <end position="225"/>
    </location>
</feature>
<dbReference type="SUPFAM" id="SSF52540">
    <property type="entry name" value="P-loop containing nucleoside triphosphate hydrolases"/>
    <property type="match status" value="1"/>
</dbReference>
<evidence type="ECO:0000256" key="3">
    <source>
        <dbReference type="ARBA" id="ARBA00022840"/>
    </source>
</evidence>
<evidence type="ECO:0000313" key="5">
    <source>
        <dbReference type="EMBL" id="GEK58239.1"/>
    </source>
</evidence>
<dbReference type="Pfam" id="PF00005">
    <property type="entry name" value="ABC_tran"/>
    <property type="match status" value="1"/>
</dbReference>
<dbReference type="GO" id="GO:0005524">
    <property type="term" value="F:ATP binding"/>
    <property type="evidence" value="ECO:0007669"/>
    <property type="project" value="UniProtKB-KW"/>
</dbReference>
<sequence>MITFDGVTKKFLNHTALENVTIEIPAKGVTGVVGENGSGKSTLLKLAGGLLRPDKGEVTYKGAPVSRKDSSRIAYLSENDHIYAFFRIDELINYQASQFPDFNKQRAYDMLDFMNLDPAQRIKTLSKGNRGRVKIVVTLAREAELLLLDEPLSGLDPIVRRSIIQSLVSFVDVEAQGVLISTHEVSEMDPLLDRVLVLRQQHVLDMEDSEAIREQFGVDTAGWMEHIYARERNVY</sequence>
<dbReference type="GO" id="GO:0016887">
    <property type="term" value="F:ATP hydrolysis activity"/>
    <property type="evidence" value="ECO:0007669"/>
    <property type="project" value="InterPro"/>
</dbReference>
<proteinExistence type="predicted"/>
<keyword evidence="2" id="KW-0547">Nucleotide-binding</keyword>
<dbReference type="PANTHER" id="PTHR42939:SF1">
    <property type="entry name" value="ABC TRANSPORTER ATP-BINDING PROTEIN ALBC-RELATED"/>
    <property type="match status" value="1"/>
</dbReference>
<dbReference type="InterPro" id="IPR003593">
    <property type="entry name" value="AAA+_ATPase"/>
</dbReference>
<gene>
    <name evidence="5" type="primary">yhcG</name>
    <name evidence="5" type="ORF">MHA01_11440</name>
</gene>
<dbReference type="STRING" id="1371.GCA_900166605_02649"/>
<evidence type="ECO:0000256" key="2">
    <source>
        <dbReference type="ARBA" id="ARBA00022741"/>
    </source>
</evidence>
<dbReference type="InterPro" id="IPR003439">
    <property type="entry name" value="ABC_transporter-like_ATP-bd"/>
</dbReference>
<name>A0A510Y4H3_MARHA</name>